<keyword evidence="1" id="KW-0732">Signal</keyword>
<dbReference type="PANTHER" id="PTHR43649:SF17">
    <property type="entry name" value="ABC TRANSPORTER SOLUTE BINDING PROTEIN-SUGAR TRANSPORT"/>
    <property type="match status" value="1"/>
</dbReference>
<dbReference type="EMBL" id="VWXL01000027">
    <property type="protein sequence ID" value="MVB10422.1"/>
    <property type="molecule type" value="Genomic_DNA"/>
</dbReference>
<dbReference type="Proteomes" id="UP000469440">
    <property type="component" value="Unassembled WGS sequence"/>
</dbReference>
<reference evidence="3 5" key="1">
    <citation type="submission" date="2019-09" db="EMBL/GenBank/DDBJ databases">
        <title>Genome sequence of Clostridium sp. EA1.</title>
        <authorList>
            <person name="Poehlein A."/>
            <person name="Bengelsdorf F.R."/>
            <person name="Daniel R."/>
        </authorList>
    </citation>
    <scope>NUCLEOTIDE SEQUENCE [LARGE SCALE GENOMIC DNA]</scope>
    <source>
        <strain evidence="3 5">EA1</strain>
    </source>
</reference>
<dbReference type="EMBL" id="CP060286">
    <property type="protein sequence ID" value="QNK40340.1"/>
    <property type="molecule type" value="Genomic_DNA"/>
</dbReference>
<feature type="signal peptide" evidence="1">
    <location>
        <begin position="1"/>
        <end position="23"/>
    </location>
</feature>
<evidence type="ECO:0000313" key="4">
    <source>
        <dbReference type="EMBL" id="QNK40340.1"/>
    </source>
</evidence>
<dbReference type="Pfam" id="PF01547">
    <property type="entry name" value="SBP_bac_1"/>
    <property type="match status" value="1"/>
</dbReference>
<protein>
    <submittedName>
        <fullName evidence="4">ABC transporter substrate-binding protein</fullName>
    </submittedName>
</protein>
<feature type="domain" description="DUF3502" evidence="2">
    <location>
        <begin position="437"/>
        <end position="503"/>
    </location>
</feature>
<evidence type="ECO:0000259" key="2">
    <source>
        <dbReference type="Pfam" id="PF12010"/>
    </source>
</evidence>
<dbReference type="PANTHER" id="PTHR43649">
    <property type="entry name" value="ARABINOSE-BINDING PROTEIN-RELATED"/>
    <property type="match status" value="1"/>
</dbReference>
<evidence type="ECO:0000313" key="3">
    <source>
        <dbReference type="EMBL" id="MVB10422.1"/>
    </source>
</evidence>
<accession>A0A7G8T9P9</accession>
<proteinExistence type="predicted"/>
<dbReference type="Proteomes" id="UP000515909">
    <property type="component" value="Chromosome"/>
</dbReference>
<evidence type="ECO:0000256" key="1">
    <source>
        <dbReference type="SAM" id="SignalP"/>
    </source>
</evidence>
<reference evidence="4 6" key="2">
    <citation type="submission" date="2020-08" db="EMBL/GenBank/DDBJ databases">
        <title>The isolate Caproiciproducens sp. 7D4C2 produces n-caproate at mildly acidic conditions from hexoses: genome and rBOX comparison with related strains and chain-elongating bacteria.</title>
        <authorList>
            <person name="Esquivel-Elizondo S."/>
            <person name="Bagci C."/>
            <person name="Temovska M."/>
            <person name="Jeon B.S."/>
            <person name="Bessarab I."/>
            <person name="Williams R.B.H."/>
            <person name="Huson D.H."/>
            <person name="Angenent L.T."/>
        </authorList>
    </citation>
    <scope>NUCLEOTIDE SEQUENCE [LARGE SCALE GENOMIC DNA]</scope>
    <source>
        <strain evidence="4 6">7D4C2</strain>
    </source>
</reference>
<name>A0A6N8HXF0_9FIRM</name>
<evidence type="ECO:0000313" key="6">
    <source>
        <dbReference type="Proteomes" id="UP000515909"/>
    </source>
</evidence>
<dbReference type="PROSITE" id="PS51257">
    <property type="entry name" value="PROKAR_LIPOPROTEIN"/>
    <property type="match status" value="1"/>
</dbReference>
<dbReference type="InterPro" id="IPR022627">
    <property type="entry name" value="DUF3502"/>
</dbReference>
<dbReference type="OrthoDB" id="2636783at2"/>
<dbReference type="Pfam" id="PF12010">
    <property type="entry name" value="DUF3502"/>
    <property type="match status" value="1"/>
</dbReference>
<dbReference type="Gene3D" id="3.40.190.10">
    <property type="entry name" value="Periplasmic binding protein-like II"/>
    <property type="match status" value="1"/>
</dbReference>
<gene>
    <name evidence="3" type="ORF">CAFE_11100</name>
    <name evidence="4" type="ORF">HCR03_16995</name>
</gene>
<dbReference type="AlphaFoldDB" id="A0A6N8HXF0"/>
<keyword evidence="5" id="KW-1185">Reference proteome</keyword>
<dbReference type="SUPFAM" id="SSF53850">
    <property type="entry name" value="Periplasmic binding protein-like II"/>
    <property type="match status" value="1"/>
</dbReference>
<dbReference type="InterPro" id="IPR050490">
    <property type="entry name" value="Bact_solute-bd_prot1"/>
</dbReference>
<accession>A0A6N8HXF0</accession>
<dbReference type="KEGG" id="cfem:HCR03_16995"/>
<sequence>MHGVKKILSFTLALATVVPFTLSGCTQSAPADATQSSSAASAASGESSAAPKETVTLKLMTGDKKIQGLDRVQKAVNDYLAEKNTGLQIDWETYSWDDLKQKTATMLQTGQEADIMNTSSWITPGYVAHCQRDEFTDITKYINDSQYQDVVNIIGKDFLDGTKVNGKYYGMPTNKEKAHNFGFLCQTAELKKLNIDPSSIKTMDDLAKYFDQVKADGLIPVCAAQMDSPYKFLDWDAFDADNSPFAFDPNDEKTIVNPFTADKTIAFYKEMKTWHDKGYFSPDVLTSKGQETDMATGKYFCGSWSLMPGKAQTESASLKLDLTQIDITPVEKTNRETLGALLAIPSSSKHPDEAFKFISMLYTDKTLINLMTYGVEGTDYTKKSDNVITVSKDSDFTSAGGWIMGNEFNNYLTDLQSPTLFTDIEAYNNSAKVLDDLGFVYDTSKCKTEYAACQAVVTKYYPQLFYGTCDVDSTVAQMKSEFKTAGIDTLLADVQSQYDAWVKSK</sequence>
<feature type="chain" id="PRO_5038251960" evidence="1">
    <location>
        <begin position="24"/>
        <end position="505"/>
    </location>
</feature>
<dbReference type="InterPro" id="IPR006059">
    <property type="entry name" value="SBP"/>
</dbReference>
<evidence type="ECO:0000313" key="5">
    <source>
        <dbReference type="Proteomes" id="UP000469440"/>
    </source>
</evidence>
<dbReference type="RefSeq" id="WP_066645318.1">
    <property type="nucleotide sequence ID" value="NZ_CP060286.1"/>
</dbReference>
<organism evidence="3 5">
    <name type="scientific">Caproicibacter fermentans</name>
    <dbReference type="NCBI Taxonomy" id="2576756"/>
    <lineage>
        <taxon>Bacteria</taxon>
        <taxon>Bacillati</taxon>
        <taxon>Bacillota</taxon>
        <taxon>Clostridia</taxon>
        <taxon>Eubacteriales</taxon>
        <taxon>Acutalibacteraceae</taxon>
        <taxon>Caproicibacter</taxon>
    </lineage>
</organism>